<feature type="compositionally biased region" description="Low complexity" evidence="2">
    <location>
        <begin position="695"/>
        <end position="723"/>
    </location>
</feature>
<feature type="region of interest" description="Disordered" evidence="2">
    <location>
        <begin position="656"/>
        <end position="723"/>
    </location>
</feature>
<dbReference type="PANTHER" id="PTHR13524:SF2">
    <property type="entry name" value="MYOTUBULARIN-RELATED PROTEIN 14"/>
    <property type="match status" value="1"/>
</dbReference>
<dbReference type="CDD" id="cd13213">
    <property type="entry name" value="PH-GRAM_MTMR14"/>
    <property type="match status" value="1"/>
</dbReference>
<feature type="compositionally biased region" description="Polar residues" evidence="2">
    <location>
        <begin position="681"/>
        <end position="694"/>
    </location>
</feature>
<sequence length="822" mass="93282">MLELFSPTCGDRLDTFHYLPYLLSPLIQICDAPDFRRSTVYAQFLVREQSDDLQYFSYVATSTSKKILIDLFLLGAVISILYWMDINTPLATDQIVTLKSRLFKSAYPTYSDMADIKSHHIQELLEYFSKNLYRAKETDQNSLLWEWWLSGTRYLGLCIELLELSSDGSLKHRCLHDLALPIAKRACTFWAMHDITMGQDVMQHCLSLVSLDYSHIVINNSSGELSAHYPSQLIILEYERPCNGINGCIKGAGDGPRTTSTIYESMHDVLKLRELFGKARFARCRARFPLPVILYKGKNICRSATLSGGPEIYGRSGLNYLFSGTENMVEEVLGEDLDDSAPSDWQLFDKVRSQDIRLLKTLNVGTIVDFMVEKKKVKFGMNVTSSEKVDKENRYSEFTIISLPYPGCEFFKEYRDNDYIAQGLVFNWAQAHVDANIGIPDDPISSQLRIDWANYKMWDLVKLTQNYMKLLLRYLQENSTGLLIHCISGWDRTPLFVSLLRLSLWADGAIHQSLNAFQILYFTIAYDWLLFGHNLEDRLSKGEEIFFFCFYFLKHLVGDEYSVTPRKNKHPVIRNDSDLHLDGLLLDGEGPISSRGSNISLNSSCSSVSSKSQDNPPLVFHTVPDTLEEQANGNLVSWPLHLQSTMLETSLYSTFGSRSQHTSRTSPVAVPATSRLKQRNDSNSSLNVGSWQLISGTGSLRGSASTSTSTSTFDSATPSSAASQNGSRISLKMVYQYTNKELTDEILVYGEEQQNSAARMYAARFPVQRHPNPRTFVALNHRLREINRFAPVIVNAGRPGPLQWKRLFCVLWNTHQFQAHTV</sequence>
<evidence type="ECO:0000256" key="1">
    <source>
        <dbReference type="ARBA" id="ARBA00007471"/>
    </source>
</evidence>
<dbReference type="SUPFAM" id="SSF52799">
    <property type="entry name" value="(Phosphotyrosine protein) phosphatases II"/>
    <property type="match status" value="1"/>
</dbReference>
<proteinExistence type="inferred from homology"/>
<organism evidence="4">
    <name type="scientific">Timema tahoe</name>
    <dbReference type="NCBI Taxonomy" id="61484"/>
    <lineage>
        <taxon>Eukaryota</taxon>
        <taxon>Metazoa</taxon>
        <taxon>Ecdysozoa</taxon>
        <taxon>Arthropoda</taxon>
        <taxon>Hexapoda</taxon>
        <taxon>Insecta</taxon>
        <taxon>Pterygota</taxon>
        <taxon>Neoptera</taxon>
        <taxon>Polyneoptera</taxon>
        <taxon>Phasmatodea</taxon>
        <taxon>Timematodea</taxon>
        <taxon>Timematoidea</taxon>
        <taxon>Timematidae</taxon>
        <taxon>Timema</taxon>
    </lineage>
</organism>
<evidence type="ECO:0000313" key="4">
    <source>
        <dbReference type="EMBL" id="CAD7456369.1"/>
    </source>
</evidence>
<dbReference type="InterPro" id="IPR029021">
    <property type="entry name" value="Prot-tyrosine_phosphatase-like"/>
</dbReference>
<dbReference type="EMBL" id="OE001252">
    <property type="protein sequence ID" value="CAD7456369.1"/>
    <property type="molecule type" value="Genomic_DNA"/>
</dbReference>
<dbReference type="GO" id="GO:0004438">
    <property type="term" value="F:phosphatidylinositol-3-phosphate phosphatase activity"/>
    <property type="evidence" value="ECO:0007669"/>
    <property type="project" value="InterPro"/>
</dbReference>
<feature type="compositionally biased region" description="Polar residues" evidence="2">
    <location>
        <begin position="656"/>
        <end position="666"/>
    </location>
</feature>
<comment type="similarity">
    <text evidence="1">Belongs to the protein-tyrosine phosphatase family. Non-receptor class myotubularin subfamily.</text>
</comment>
<evidence type="ECO:0000259" key="3">
    <source>
        <dbReference type="Pfam" id="PF06602"/>
    </source>
</evidence>
<dbReference type="Pfam" id="PF06602">
    <property type="entry name" value="Myotub-related"/>
    <property type="match status" value="1"/>
</dbReference>
<dbReference type="AlphaFoldDB" id="A0A7R9IDR4"/>
<protein>
    <recommendedName>
        <fullName evidence="3">Myotubularin phosphatase domain-containing protein</fullName>
    </recommendedName>
</protein>
<dbReference type="InterPro" id="IPR016130">
    <property type="entry name" value="Tyr_Pase_AS"/>
</dbReference>
<gene>
    <name evidence="4" type="ORF">TTEB3V08_LOCUS4400</name>
</gene>
<evidence type="ECO:0000256" key="2">
    <source>
        <dbReference type="SAM" id="MobiDB-lite"/>
    </source>
</evidence>
<dbReference type="InterPro" id="IPR039803">
    <property type="entry name" value="MTMR14_PH-GRAM"/>
</dbReference>
<accession>A0A7R9IDR4</accession>
<dbReference type="PROSITE" id="PS00383">
    <property type="entry name" value="TYR_PHOSPHATASE_1"/>
    <property type="match status" value="1"/>
</dbReference>
<dbReference type="PANTHER" id="PTHR13524">
    <property type="entry name" value="MYOTUBULARIN-RELATED"/>
    <property type="match status" value="1"/>
</dbReference>
<reference evidence="4" key="1">
    <citation type="submission" date="2020-11" db="EMBL/GenBank/DDBJ databases">
        <authorList>
            <person name="Tran Van P."/>
        </authorList>
    </citation>
    <scope>NUCLEOTIDE SEQUENCE</scope>
</reference>
<dbReference type="Gene3D" id="3.90.190.10">
    <property type="entry name" value="Protein tyrosine phosphatase superfamily"/>
    <property type="match status" value="1"/>
</dbReference>
<dbReference type="InterPro" id="IPR010569">
    <property type="entry name" value="Myotubularin-like_Pase_dom"/>
</dbReference>
<dbReference type="InterPro" id="IPR039802">
    <property type="entry name" value="MTMR14"/>
</dbReference>
<name>A0A7R9IDR4_9NEOP</name>
<feature type="domain" description="Myotubularin phosphatase" evidence="3">
    <location>
        <begin position="466"/>
        <end position="543"/>
    </location>
</feature>